<protein>
    <submittedName>
        <fullName evidence="1">Uncharacterized protein</fullName>
    </submittedName>
</protein>
<sequence>MDNAKTAVSDFFSPLLEFIDNAKSKWDDFKEALSNFSLPKAVGKVAEIGGNVWNAVTGGGSHYHGLEFVPYDGYQATLHKNEQVLSAEEAKASPAAVQST</sequence>
<dbReference type="AlphaFoldDB" id="A0A1G8MXN3"/>
<accession>A0A1G8MXN3</accession>
<proteinExistence type="predicted"/>
<gene>
    <name evidence="1" type="ORF">SAMN05216352_11122</name>
</gene>
<name>A0A1G8MXN3_9BACI</name>
<evidence type="ECO:0000313" key="1">
    <source>
        <dbReference type="EMBL" id="SDI72751.1"/>
    </source>
</evidence>
<organism evidence="1 2">
    <name type="scientific">Alteribacillus bidgolensis</name>
    <dbReference type="NCBI Taxonomy" id="930129"/>
    <lineage>
        <taxon>Bacteria</taxon>
        <taxon>Bacillati</taxon>
        <taxon>Bacillota</taxon>
        <taxon>Bacilli</taxon>
        <taxon>Bacillales</taxon>
        <taxon>Bacillaceae</taxon>
        <taxon>Alteribacillus</taxon>
    </lineage>
</organism>
<dbReference type="STRING" id="930129.SAMN05216352_11122"/>
<keyword evidence="2" id="KW-1185">Reference proteome</keyword>
<evidence type="ECO:0000313" key="2">
    <source>
        <dbReference type="Proteomes" id="UP000199017"/>
    </source>
</evidence>
<dbReference type="Proteomes" id="UP000199017">
    <property type="component" value="Unassembled WGS sequence"/>
</dbReference>
<dbReference type="EMBL" id="FNDU01000011">
    <property type="protein sequence ID" value="SDI72751.1"/>
    <property type="molecule type" value="Genomic_DNA"/>
</dbReference>
<reference evidence="1 2" key="1">
    <citation type="submission" date="2016-10" db="EMBL/GenBank/DDBJ databases">
        <authorList>
            <person name="de Groot N.N."/>
        </authorList>
    </citation>
    <scope>NUCLEOTIDE SEQUENCE [LARGE SCALE GENOMIC DNA]</scope>
    <source>
        <strain evidence="2">P4B,CCM 7963,CECT 7998,DSM 25260,IBRC-M 10614,KCTC 13821</strain>
    </source>
</reference>